<comment type="caution">
    <text evidence="8">The sequence shown here is derived from an EMBL/GenBank/DDBJ whole genome shotgun (WGS) entry which is preliminary data.</text>
</comment>
<keyword evidence="6 7" id="KW-0503">Monooxygenase</keyword>
<dbReference type="PANTHER" id="PTHR24291:SF50">
    <property type="entry name" value="BIFUNCTIONAL ALBAFLAVENONE MONOOXYGENASE_TERPENE SYNTHASE"/>
    <property type="match status" value="1"/>
</dbReference>
<organism evidence="8 9">
    <name type="scientific">Actinocorallia libanotica</name>
    <dbReference type="NCBI Taxonomy" id="46162"/>
    <lineage>
        <taxon>Bacteria</taxon>
        <taxon>Bacillati</taxon>
        <taxon>Actinomycetota</taxon>
        <taxon>Actinomycetes</taxon>
        <taxon>Streptosporangiales</taxon>
        <taxon>Thermomonosporaceae</taxon>
        <taxon>Actinocorallia</taxon>
    </lineage>
</organism>
<reference evidence="8 9" key="1">
    <citation type="journal article" date="2019" name="Int. J. Syst. Evol. Microbiol.">
        <title>The Global Catalogue of Microorganisms (GCM) 10K type strain sequencing project: providing services to taxonomists for standard genome sequencing and annotation.</title>
        <authorList>
            <consortium name="The Broad Institute Genomics Platform"/>
            <consortium name="The Broad Institute Genome Sequencing Center for Infectious Disease"/>
            <person name="Wu L."/>
            <person name="Ma J."/>
        </authorList>
    </citation>
    <scope>NUCLEOTIDE SEQUENCE [LARGE SCALE GENOMIC DNA]</scope>
    <source>
        <strain evidence="8 9">JCM 10696</strain>
    </source>
</reference>
<dbReference type="Gene3D" id="1.10.630.10">
    <property type="entry name" value="Cytochrome P450"/>
    <property type="match status" value="1"/>
</dbReference>
<evidence type="ECO:0000256" key="4">
    <source>
        <dbReference type="ARBA" id="ARBA00023002"/>
    </source>
</evidence>
<dbReference type="PANTHER" id="PTHR24291">
    <property type="entry name" value="CYTOCHROME P450 FAMILY 4"/>
    <property type="match status" value="1"/>
</dbReference>
<keyword evidence="2 7" id="KW-0349">Heme</keyword>
<dbReference type="PRINTS" id="PR00385">
    <property type="entry name" value="P450"/>
</dbReference>
<protein>
    <recommendedName>
        <fullName evidence="10">Cytochrome P450</fullName>
    </recommendedName>
</protein>
<evidence type="ECO:0000313" key="9">
    <source>
        <dbReference type="Proteomes" id="UP001500665"/>
    </source>
</evidence>
<dbReference type="InterPro" id="IPR050196">
    <property type="entry name" value="Cytochrome_P450_Monoox"/>
</dbReference>
<dbReference type="InterPro" id="IPR036396">
    <property type="entry name" value="Cyt_P450_sf"/>
</dbReference>
<keyword evidence="5 7" id="KW-0408">Iron</keyword>
<evidence type="ECO:0000256" key="5">
    <source>
        <dbReference type="ARBA" id="ARBA00023004"/>
    </source>
</evidence>
<dbReference type="InterPro" id="IPR017972">
    <property type="entry name" value="Cyt_P450_CS"/>
</dbReference>
<sequence>MVLDMAVKPAREARRIPVYRSIPRLSQNFLAEFERIGLAANCEVVRLDAKVLSPYLLVKPEHIQHVLKTNADNYIRESMFYTPLFRLFGNGILGESEEDWQLSRRTMQPMFTSRYIRSVTDRMITLINEGLDEAVEPARKGEPIDVATLMGSVVNKAIVGLVFGQRINPRQVAELAHASDVIVKAILPRLFTPFLPGWMPRPQDRAFAQAVKTFDDAMMPIARERAVQEQDDLLTVLLDREMPEGQEVPTSFLRDNFCGVYGAATETTSVALTWVWPTLADNPEVYERLVAEIEEVVGGGPLAAEHLPRLVYTRQVIDEMLRCMPVAWALTRGALEEDVIDGVRIEKGADIVISQYLTHRHPLIWDRPHEFDPDRFAPGRKPPHRYAYFPFGGGGHQCLGNHLFLAEATIAIASLLTRFRLVKATPSKVTPQLAASVRVKEKVQMILRPV</sequence>
<dbReference type="EMBL" id="BAAAHH010000016">
    <property type="protein sequence ID" value="GAA0955341.1"/>
    <property type="molecule type" value="Genomic_DNA"/>
</dbReference>
<dbReference type="InterPro" id="IPR002401">
    <property type="entry name" value="Cyt_P450_E_grp-I"/>
</dbReference>
<evidence type="ECO:0000256" key="6">
    <source>
        <dbReference type="ARBA" id="ARBA00023033"/>
    </source>
</evidence>
<evidence type="ECO:0000313" key="8">
    <source>
        <dbReference type="EMBL" id="GAA0955341.1"/>
    </source>
</evidence>
<dbReference type="SUPFAM" id="SSF48264">
    <property type="entry name" value="Cytochrome P450"/>
    <property type="match status" value="1"/>
</dbReference>
<keyword evidence="4 7" id="KW-0560">Oxidoreductase</keyword>
<evidence type="ECO:0000256" key="7">
    <source>
        <dbReference type="RuleBase" id="RU000461"/>
    </source>
</evidence>
<evidence type="ECO:0000256" key="3">
    <source>
        <dbReference type="ARBA" id="ARBA00022723"/>
    </source>
</evidence>
<accession>A0ABN1RDN3</accession>
<comment type="similarity">
    <text evidence="1 7">Belongs to the cytochrome P450 family.</text>
</comment>
<evidence type="ECO:0000256" key="2">
    <source>
        <dbReference type="ARBA" id="ARBA00022617"/>
    </source>
</evidence>
<evidence type="ECO:0008006" key="10">
    <source>
        <dbReference type="Google" id="ProtNLM"/>
    </source>
</evidence>
<name>A0ABN1RDN3_9ACTN</name>
<dbReference type="Pfam" id="PF00067">
    <property type="entry name" value="p450"/>
    <property type="match status" value="1"/>
</dbReference>
<dbReference type="PRINTS" id="PR00463">
    <property type="entry name" value="EP450I"/>
</dbReference>
<keyword evidence="3 7" id="KW-0479">Metal-binding</keyword>
<keyword evidence="9" id="KW-1185">Reference proteome</keyword>
<dbReference type="InterPro" id="IPR001128">
    <property type="entry name" value="Cyt_P450"/>
</dbReference>
<dbReference type="PROSITE" id="PS00086">
    <property type="entry name" value="CYTOCHROME_P450"/>
    <property type="match status" value="1"/>
</dbReference>
<gene>
    <name evidence="8" type="ORF">GCM10009550_40010</name>
</gene>
<dbReference type="Proteomes" id="UP001500665">
    <property type="component" value="Unassembled WGS sequence"/>
</dbReference>
<proteinExistence type="inferred from homology"/>
<evidence type="ECO:0000256" key="1">
    <source>
        <dbReference type="ARBA" id="ARBA00010617"/>
    </source>
</evidence>